<proteinExistence type="evidence at transcript level"/>
<organism evidence="2">
    <name type="scientific">Zea mays</name>
    <name type="common">Maize</name>
    <dbReference type="NCBI Taxonomy" id="4577"/>
    <lineage>
        <taxon>Eukaryota</taxon>
        <taxon>Viridiplantae</taxon>
        <taxon>Streptophyta</taxon>
        <taxon>Embryophyta</taxon>
        <taxon>Tracheophyta</taxon>
        <taxon>Spermatophyta</taxon>
        <taxon>Magnoliopsida</taxon>
        <taxon>Liliopsida</taxon>
        <taxon>Poales</taxon>
        <taxon>Poaceae</taxon>
        <taxon>PACMAD clade</taxon>
        <taxon>Panicoideae</taxon>
        <taxon>Andropogonodae</taxon>
        <taxon>Andropogoneae</taxon>
        <taxon>Tripsacinae</taxon>
        <taxon>Zea</taxon>
    </lineage>
</organism>
<feature type="compositionally biased region" description="Basic and acidic residues" evidence="1">
    <location>
        <begin position="70"/>
        <end position="80"/>
    </location>
</feature>
<feature type="region of interest" description="Disordered" evidence="1">
    <location>
        <begin position="159"/>
        <end position="178"/>
    </location>
</feature>
<feature type="compositionally biased region" description="Low complexity" evidence="1">
    <location>
        <begin position="55"/>
        <end position="69"/>
    </location>
</feature>
<feature type="region of interest" description="Disordered" evidence="1">
    <location>
        <begin position="55"/>
        <end position="85"/>
    </location>
</feature>
<protein>
    <submittedName>
        <fullName evidence="2">Uncharacterized protein</fullName>
    </submittedName>
</protein>
<name>C4J6S6_MAIZE</name>
<dbReference type="AlphaFoldDB" id="C4J6S6"/>
<evidence type="ECO:0000256" key="1">
    <source>
        <dbReference type="SAM" id="MobiDB-lite"/>
    </source>
</evidence>
<dbReference type="EMBL" id="BT086523">
    <property type="protein sequence ID" value="ACR36876.1"/>
    <property type="molecule type" value="mRNA"/>
</dbReference>
<reference evidence="2" key="1">
    <citation type="journal article" date="2009" name="PLoS Genet.">
        <title>Sequencing, mapping, and analysis of 27,455 maize full-length cDNAs.</title>
        <authorList>
            <person name="Soderlund C."/>
            <person name="Descour A."/>
            <person name="Kudrna D."/>
            <person name="Bomhoff M."/>
            <person name="Boyd L."/>
            <person name="Currie J."/>
            <person name="Angelova A."/>
            <person name="Collura K."/>
            <person name="Wissotski M."/>
            <person name="Ashley E."/>
            <person name="Morrow D."/>
            <person name="Fernandes J."/>
            <person name="Walbot V."/>
            <person name="Yu Y."/>
        </authorList>
    </citation>
    <scope>NUCLEOTIDE SEQUENCE</scope>
    <source>
        <strain evidence="2">B73</strain>
    </source>
</reference>
<reference evidence="2" key="2">
    <citation type="submission" date="2012-06" db="EMBL/GenBank/DDBJ databases">
        <authorList>
            <person name="Yu Y."/>
            <person name="Currie J."/>
            <person name="Lomeli R."/>
            <person name="Angelova A."/>
            <person name="Collura K."/>
            <person name="Wissotski M."/>
            <person name="Campos D."/>
            <person name="Kudrna D."/>
            <person name="Golser W."/>
            <person name="Ashely E."/>
            <person name="Descour A."/>
            <person name="Fernandes J."/>
            <person name="Soderlund C."/>
            <person name="Walbot V."/>
        </authorList>
    </citation>
    <scope>NUCLEOTIDE SEQUENCE</scope>
    <source>
        <strain evidence="2">B73</strain>
    </source>
</reference>
<evidence type="ECO:0000313" key="2">
    <source>
        <dbReference type="EMBL" id="ACR36876.1"/>
    </source>
</evidence>
<sequence length="273" mass="29117">MVPCERVERAKLDPAAAELLGCVAAEAADVSADHGDAEEAEAEHGVDGVAEVVPRGGVVSGPVRGVPAGPHERGPAEHEGPAAGVGEQRAVRGSRLQEAVEVVCVVVAHAAVVHRGRRRGLVVDGAVHAGVVDAVRRVVQRVEGRRVDEVGDLVHVDPEAVDGERPPEQGDLARPELGGARVEEVREVDVPGPHLAEVVGAVPLQEHVLLHPSHVRPVCLVHADPWVYNDDVFLAVPVEAVDELPHRAGREVHRIQREVLERVHVVDVRPHHL</sequence>
<feature type="compositionally biased region" description="Basic and acidic residues" evidence="1">
    <location>
        <begin position="159"/>
        <end position="174"/>
    </location>
</feature>
<accession>C4J6S6</accession>